<dbReference type="GO" id="GO:1903599">
    <property type="term" value="P:positive regulation of autophagy of mitochondrion"/>
    <property type="evidence" value="ECO:0007669"/>
    <property type="project" value="TreeGrafter"/>
</dbReference>
<accession>A0A8T0FWU9</accession>
<dbReference type="Proteomes" id="UP000807504">
    <property type="component" value="Unassembled WGS sequence"/>
</dbReference>
<dbReference type="InterPro" id="IPR001810">
    <property type="entry name" value="F-box_dom"/>
</dbReference>
<evidence type="ECO:0000259" key="1">
    <source>
        <dbReference type="PROSITE" id="PS50181"/>
    </source>
</evidence>
<sequence>MCANHKPSFGLSGLIVELKHLIMKLLPVEAVVALSAVNKEFHNLANSPYLWRFLYTRDYGSNGVLDPNTDRDWKALYKAEYLRRKHRSRLRPLPMYHPCHYPQVYPSAPNFNDPSLFQYVDPVIQQAFPHLRSRLRPSNWLFPGGGYEFLGRFW</sequence>
<dbReference type="PROSITE" id="PS50181">
    <property type="entry name" value="FBOX"/>
    <property type="match status" value="1"/>
</dbReference>
<keyword evidence="3" id="KW-1185">Reference proteome</keyword>
<dbReference type="SUPFAM" id="SSF81383">
    <property type="entry name" value="F-box domain"/>
    <property type="match status" value="1"/>
</dbReference>
<reference evidence="2" key="1">
    <citation type="journal article" date="2020" name="bioRxiv">
        <title>Chromosome-level reference genome of the European wasp spider Argiope bruennichi: a resource for studies on range expansion and evolutionary adaptation.</title>
        <authorList>
            <person name="Sheffer M.M."/>
            <person name="Hoppe A."/>
            <person name="Krehenwinkel H."/>
            <person name="Uhl G."/>
            <person name="Kuss A.W."/>
            <person name="Jensen L."/>
            <person name="Jensen C."/>
            <person name="Gillespie R.G."/>
            <person name="Hoff K.J."/>
            <person name="Prost S."/>
        </authorList>
    </citation>
    <scope>NUCLEOTIDE SEQUENCE</scope>
</reference>
<dbReference type="AlphaFoldDB" id="A0A8T0FWU9"/>
<protein>
    <submittedName>
        <fullName evidence="2">F-box only protein 7 like protein</fullName>
    </submittedName>
</protein>
<comment type="caution">
    <text evidence="2">The sequence shown here is derived from an EMBL/GenBank/DDBJ whole genome shotgun (WGS) entry which is preliminary data.</text>
</comment>
<organism evidence="2 3">
    <name type="scientific">Argiope bruennichi</name>
    <name type="common">Wasp spider</name>
    <name type="synonym">Aranea bruennichi</name>
    <dbReference type="NCBI Taxonomy" id="94029"/>
    <lineage>
        <taxon>Eukaryota</taxon>
        <taxon>Metazoa</taxon>
        <taxon>Ecdysozoa</taxon>
        <taxon>Arthropoda</taxon>
        <taxon>Chelicerata</taxon>
        <taxon>Arachnida</taxon>
        <taxon>Araneae</taxon>
        <taxon>Araneomorphae</taxon>
        <taxon>Entelegynae</taxon>
        <taxon>Araneoidea</taxon>
        <taxon>Araneidae</taxon>
        <taxon>Argiope</taxon>
    </lineage>
</organism>
<proteinExistence type="predicted"/>
<evidence type="ECO:0000313" key="3">
    <source>
        <dbReference type="Proteomes" id="UP000807504"/>
    </source>
</evidence>
<evidence type="ECO:0000313" key="2">
    <source>
        <dbReference type="EMBL" id="KAF8793283.1"/>
    </source>
</evidence>
<dbReference type="GO" id="GO:0019901">
    <property type="term" value="F:protein kinase binding"/>
    <property type="evidence" value="ECO:0007669"/>
    <property type="project" value="InterPro"/>
</dbReference>
<feature type="domain" description="F-box" evidence="1">
    <location>
        <begin position="8"/>
        <end position="54"/>
    </location>
</feature>
<name>A0A8T0FWU9_ARGBR</name>
<dbReference type="Gene3D" id="1.20.1280.50">
    <property type="match status" value="1"/>
</dbReference>
<dbReference type="Pfam" id="PF12937">
    <property type="entry name" value="F-box-like"/>
    <property type="match status" value="1"/>
</dbReference>
<dbReference type="EMBL" id="JABXBU010000003">
    <property type="protein sequence ID" value="KAF8793283.1"/>
    <property type="molecule type" value="Genomic_DNA"/>
</dbReference>
<dbReference type="InterPro" id="IPR047118">
    <property type="entry name" value="Fbxo7"/>
</dbReference>
<reference evidence="2" key="2">
    <citation type="submission" date="2020-06" db="EMBL/GenBank/DDBJ databases">
        <authorList>
            <person name="Sheffer M."/>
        </authorList>
    </citation>
    <scope>NUCLEOTIDE SEQUENCE</scope>
</reference>
<dbReference type="PANTHER" id="PTHR15537">
    <property type="entry name" value="F-BOX ONLY PROTEIN 7"/>
    <property type="match status" value="1"/>
</dbReference>
<dbReference type="PANTHER" id="PTHR15537:SF2">
    <property type="entry name" value="F-BOX ONLY PROTEIN 7"/>
    <property type="match status" value="1"/>
</dbReference>
<gene>
    <name evidence="2" type="ORF">HNY73_004781</name>
</gene>
<dbReference type="InterPro" id="IPR036047">
    <property type="entry name" value="F-box-like_dom_sf"/>
</dbReference>